<keyword evidence="1" id="KW-1133">Transmembrane helix</keyword>
<dbReference type="AlphaFoldDB" id="A0A0P8C4Q8"/>
<keyword evidence="1" id="KW-0812">Transmembrane</keyword>
<dbReference type="Pfam" id="PF06695">
    <property type="entry name" value="Sm_multidrug_ex"/>
    <property type="match status" value="1"/>
</dbReference>
<evidence type="ECO:0000256" key="1">
    <source>
        <dbReference type="SAM" id="Phobius"/>
    </source>
</evidence>
<protein>
    <recommendedName>
        <fullName evidence="4">Small multi-drug export protein</fullName>
    </recommendedName>
</protein>
<organism evidence="2 3">
    <name type="scientific">Candidatus Methanoperedens nitratireducens</name>
    <dbReference type="NCBI Taxonomy" id="1392998"/>
    <lineage>
        <taxon>Archaea</taxon>
        <taxon>Methanobacteriati</taxon>
        <taxon>Methanobacteriota</taxon>
        <taxon>Stenosarchaea group</taxon>
        <taxon>Methanomicrobia</taxon>
        <taxon>Methanosarcinales</taxon>
        <taxon>ANME-2 cluster</taxon>
        <taxon>Candidatus Methanoperedentaceae</taxon>
        <taxon>Candidatus Methanoperedens</taxon>
    </lineage>
</organism>
<gene>
    <name evidence="2" type="ORF">MPEBLZ_03851</name>
</gene>
<sequence>MELLIKLLTVLGLGAVELSVAVPAGFALNLSPSVTAITAASGAVLGLLIILTLGERIRSKLLKRVNNEDKQNKLINRIWDRYGVAGFGLLAPLLIGAPIGTALGIAMGVPGNRLFFWMSIGIIICAIALTIVVEFGWMGIEFLANS</sequence>
<name>A0A0P8C4Q8_9EURY</name>
<accession>A0A0P8C4Q8</accession>
<dbReference type="Proteomes" id="UP000050360">
    <property type="component" value="Unassembled WGS sequence"/>
</dbReference>
<feature type="transmembrane region" description="Helical" evidence="1">
    <location>
        <begin position="82"/>
        <end position="108"/>
    </location>
</feature>
<evidence type="ECO:0000313" key="2">
    <source>
        <dbReference type="EMBL" id="KPQ41604.1"/>
    </source>
</evidence>
<reference evidence="2 3" key="1">
    <citation type="submission" date="2015-09" db="EMBL/GenBank/DDBJ databases">
        <title>A metagenomics-based metabolic model of nitrate-dependent anaerobic oxidation of methane by Methanoperedens-like archaea.</title>
        <authorList>
            <person name="Arshad A."/>
            <person name="Speth D.R."/>
            <person name="De Graaf R.M."/>
            <person name="Op Den Camp H.J."/>
            <person name="Jetten M.S."/>
            <person name="Welte C.U."/>
        </authorList>
    </citation>
    <scope>NUCLEOTIDE SEQUENCE [LARGE SCALE GENOMIC DNA]</scope>
</reference>
<dbReference type="InterPro" id="IPR009577">
    <property type="entry name" value="Sm_multidrug_ex"/>
</dbReference>
<dbReference type="EMBL" id="LKCM01000333">
    <property type="protein sequence ID" value="KPQ41604.1"/>
    <property type="molecule type" value="Genomic_DNA"/>
</dbReference>
<evidence type="ECO:0008006" key="4">
    <source>
        <dbReference type="Google" id="ProtNLM"/>
    </source>
</evidence>
<evidence type="ECO:0000313" key="3">
    <source>
        <dbReference type="Proteomes" id="UP000050360"/>
    </source>
</evidence>
<comment type="caution">
    <text evidence="2">The sequence shown here is derived from an EMBL/GenBank/DDBJ whole genome shotgun (WGS) entry which is preliminary data.</text>
</comment>
<feature type="transmembrane region" description="Helical" evidence="1">
    <location>
        <begin position="31"/>
        <end position="54"/>
    </location>
</feature>
<feature type="transmembrane region" description="Helical" evidence="1">
    <location>
        <begin position="114"/>
        <end position="137"/>
    </location>
</feature>
<proteinExistence type="predicted"/>
<keyword evidence="1" id="KW-0472">Membrane</keyword>